<keyword evidence="1" id="KW-0347">Helicase</keyword>
<protein>
    <submittedName>
        <fullName evidence="1">SNF2_family helicase</fullName>
    </submittedName>
</protein>
<proteinExistence type="predicted"/>
<gene>
    <name evidence="1" type="ORF">HINF_LOCUS71656</name>
</gene>
<evidence type="ECO:0000313" key="2">
    <source>
        <dbReference type="Proteomes" id="UP001642409"/>
    </source>
</evidence>
<dbReference type="EMBL" id="CAXDID020000555">
    <property type="protein sequence ID" value="CAL6102417.1"/>
    <property type="molecule type" value="Genomic_DNA"/>
</dbReference>
<comment type="caution">
    <text evidence="1">The sequence shown here is derived from an EMBL/GenBank/DDBJ whole genome shotgun (WGS) entry which is preliminary data.</text>
</comment>
<organism evidence="1 2">
    <name type="scientific">Hexamita inflata</name>
    <dbReference type="NCBI Taxonomy" id="28002"/>
    <lineage>
        <taxon>Eukaryota</taxon>
        <taxon>Metamonada</taxon>
        <taxon>Diplomonadida</taxon>
        <taxon>Hexamitidae</taxon>
        <taxon>Hexamitinae</taxon>
        <taxon>Hexamita</taxon>
    </lineage>
</organism>
<keyword evidence="1" id="KW-0067">ATP-binding</keyword>
<name>A0ABP1M8M6_9EUKA</name>
<keyword evidence="1" id="KW-0378">Hydrolase</keyword>
<evidence type="ECO:0000313" key="1">
    <source>
        <dbReference type="EMBL" id="CAL6102417.1"/>
    </source>
</evidence>
<dbReference type="GO" id="GO:0004386">
    <property type="term" value="F:helicase activity"/>
    <property type="evidence" value="ECO:0007669"/>
    <property type="project" value="UniProtKB-KW"/>
</dbReference>
<reference evidence="1 2" key="1">
    <citation type="submission" date="2024-07" db="EMBL/GenBank/DDBJ databases">
        <authorList>
            <person name="Akdeniz Z."/>
        </authorList>
    </citation>
    <scope>NUCLEOTIDE SEQUENCE [LARGE SCALE GENOMIC DNA]</scope>
</reference>
<dbReference type="Proteomes" id="UP001642409">
    <property type="component" value="Unassembled WGS sequence"/>
</dbReference>
<accession>A0ABP1M8M6</accession>
<keyword evidence="1" id="KW-0547">Nucleotide-binding</keyword>
<keyword evidence="2" id="KW-1185">Reference proteome</keyword>
<sequence>MENNRKLIDLYRNYKTIDFTSPDYRTQLRMYVQENNISNFHQLEQKLKTLYIDLVNKQYSRVSVLQHLKNVLQSLDKIAQTVNNIKRQHEIRTIWQSIQMISQQQSSQHNETNLLELWDQ</sequence>